<organism evidence="2 3">
    <name type="scientific">Shewanella surugensis</name>
    <dbReference type="NCBI Taxonomy" id="212020"/>
    <lineage>
        <taxon>Bacteria</taxon>
        <taxon>Pseudomonadati</taxon>
        <taxon>Pseudomonadota</taxon>
        <taxon>Gammaproteobacteria</taxon>
        <taxon>Alteromonadales</taxon>
        <taxon>Shewanellaceae</taxon>
        <taxon>Shewanella</taxon>
    </lineage>
</organism>
<evidence type="ECO:0000313" key="2">
    <source>
        <dbReference type="EMBL" id="MCL1123444.1"/>
    </source>
</evidence>
<dbReference type="Proteomes" id="UP001203423">
    <property type="component" value="Unassembled WGS sequence"/>
</dbReference>
<accession>A0ABT0L7A0</accession>
<sequence>MSKLTKEEVISQLEGLLSSQKGQTVSIEQKGSWYKIDGGKSLRFSELEAMFAEFNHTESNIAKSDTAIPNKKDTQTTPKIEPKSAAKKTIKVATIQHNAVTLSAGQTPKELWLQKLAGQGQLPRGF</sequence>
<gene>
    <name evidence="2" type="ORF">L2764_02840</name>
</gene>
<dbReference type="RefSeq" id="WP_248938731.1">
    <property type="nucleotide sequence ID" value="NZ_JAKIKS010000006.1"/>
</dbReference>
<keyword evidence="3" id="KW-1185">Reference proteome</keyword>
<name>A0ABT0L7A0_9GAMM</name>
<proteinExistence type="predicted"/>
<dbReference type="EMBL" id="JAKIKS010000006">
    <property type="protein sequence ID" value="MCL1123444.1"/>
    <property type="molecule type" value="Genomic_DNA"/>
</dbReference>
<protein>
    <submittedName>
        <fullName evidence="2">Uncharacterized protein</fullName>
    </submittedName>
</protein>
<feature type="region of interest" description="Disordered" evidence="1">
    <location>
        <begin position="60"/>
        <end position="85"/>
    </location>
</feature>
<reference evidence="2 3" key="1">
    <citation type="submission" date="2022-01" db="EMBL/GenBank/DDBJ databases">
        <title>Whole genome-based taxonomy of the Shewanellaceae.</title>
        <authorList>
            <person name="Martin-Rodriguez A.J."/>
        </authorList>
    </citation>
    <scope>NUCLEOTIDE SEQUENCE [LARGE SCALE GENOMIC DNA]</scope>
    <source>
        <strain evidence="2 3">DSM 17177</strain>
    </source>
</reference>
<evidence type="ECO:0000313" key="3">
    <source>
        <dbReference type="Proteomes" id="UP001203423"/>
    </source>
</evidence>
<feature type="compositionally biased region" description="Basic and acidic residues" evidence="1">
    <location>
        <begin position="70"/>
        <end position="84"/>
    </location>
</feature>
<evidence type="ECO:0000256" key="1">
    <source>
        <dbReference type="SAM" id="MobiDB-lite"/>
    </source>
</evidence>
<comment type="caution">
    <text evidence="2">The sequence shown here is derived from an EMBL/GenBank/DDBJ whole genome shotgun (WGS) entry which is preliminary data.</text>
</comment>